<gene>
    <name evidence="1" type="ORF">SDC9_135902</name>
</gene>
<sequence>MAGKPESKINEYRIFQLEIILWKLIGSTARQYNHRIQSIVSPILCGIGSFFDHNRNLTILVRFDIIYYYLFTQVMIRIKNPGSFILSDYAVLRLCAFIVDSCIQYEGICLVAVQIGEDQTAAVGSYTSVIKKCIL</sequence>
<name>A0A645DIF9_9ZZZZ</name>
<protein>
    <submittedName>
        <fullName evidence="1">Uncharacterized protein</fullName>
    </submittedName>
</protein>
<comment type="caution">
    <text evidence="1">The sequence shown here is derived from an EMBL/GenBank/DDBJ whole genome shotgun (WGS) entry which is preliminary data.</text>
</comment>
<dbReference type="EMBL" id="VSSQ01036343">
    <property type="protein sequence ID" value="MPM88798.1"/>
    <property type="molecule type" value="Genomic_DNA"/>
</dbReference>
<proteinExistence type="predicted"/>
<reference evidence="1" key="1">
    <citation type="submission" date="2019-08" db="EMBL/GenBank/DDBJ databases">
        <authorList>
            <person name="Kucharzyk K."/>
            <person name="Murdoch R.W."/>
            <person name="Higgins S."/>
            <person name="Loffler F."/>
        </authorList>
    </citation>
    <scope>NUCLEOTIDE SEQUENCE</scope>
</reference>
<dbReference type="AlphaFoldDB" id="A0A645DIF9"/>
<accession>A0A645DIF9</accession>
<organism evidence="1">
    <name type="scientific">bioreactor metagenome</name>
    <dbReference type="NCBI Taxonomy" id="1076179"/>
    <lineage>
        <taxon>unclassified sequences</taxon>
        <taxon>metagenomes</taxon>
        <taxon>ecological metagenomes</taxon>
    </lineage>
</organism>
<evidence type="ECO:0000313" key="1">
    <source>
        <dbReference type="EMBL" id="MPM88798.1"/>
    </source>
</evidence>